<dbReference type="AlphaFoldDB" id="A0A545WA63"/>
<evidence type="ECO:0000256" key="3">
    <source>
        <dbReference type="ARBA" id="ARBA00022448"/>
    </source>
</evidence>
<feature type="compositionally biased region" description="Basic residues" evidence="7">
    <location>
        <begin position="1"/>
        <end position="13"/>
    </location>
</feature>
<feature type="transmembrane region" description="Helical" evidence="8">
    <location>
        <begin position="250"/>
        <end position="272"/>
    </location>
</feature>
<feature type="transmembrane region" description="Helical" evidence="8">
    <location>
        <begin position="317"/>
        <end position="337"/>
    </location>
</feature>
<comment type="subcellular location">
    <subcellularLocation>
        <location evidence="1">Membrane</location>
        <topology evidence="1">Multi-pass membrane protein</topology>
    </subcellularLocation>
</comment>
<keyword evidence="6 8" id="KW-0472">Membrane</keyword>
<keyword evidence="3" id="KW-0813">Transport</keyword>
<dbReference type="GO" id="GO:0000329">
    <property type="term" value="C:fungal-type vacuole membrane"/>
    <property type="evidence" value="ECO:0007669"/>
    <property type="project" value="TreeGrafter"/>
</dbReference>
<evidence type="ECO:0000256" key="2">
    <source>
        <dbReference type="ARBA" id="ARBA00007965"/>
    </source>
</evidence>
<name>A0A545WA63_9HYPO</name>
<evidence type="ECO:0000313" key="9">
    <source>
        <dbReference type="EMBL" id="TQV99562.1"/>
    </source>
</evidence>
<dbReference type="OrthoDB" id="46396at2759"/>
<feature type="transmembrane region" description="Helical" evidence="8">
    <location>
        <begin position="349"/>
        <end position="369"/>
    </location>
</feature>
<dbReference type="SUPFAM" id="SSF103473">
    <property type="entry name" value="MFS general substrate transporter"/>
    <property type="match status" value="1"/>
</dbReference>
<protein>
    <submittedName>
        <fullName evidence="9">Nucleoside transporter family</fullName>
    </submittedName>
</protein>
<dbReference type="GO" id="GO:0015205">
    <property type="term" value="F:nucleobase transmembrane transporter activity"/>
    <property type="evidence" value="ECO:0007669"/>
    <property type="project" value="TreeGrafter"/>
</dbReference>
<evidence type="ECO:0000256" key="4">
    <source>
        <dbReference type="ARBA" id="ARBA00022692"/>
    </source>
</evidence>
<feature type="transmembrane region" description="Helical" evidence="8">
    <location>
        <begin position="61"/>
        <end position="84"/>
    </location>
</feature>
<keyword evidence="4 8" id="KW-0812">Transmembrane</keyword>
<gene>
    <name evidence="9" type="ORF">IF1G_01777</name>
</gene>
<feature type="transmembrane region" description="Helical" evidence="8">
    <location>
        <begin position="129"/>
        <end position="151"/>
    </location>
</feature>
<dbReference type="Pfam" id="PF01733">
    <property type="entry name" value="Nucleoside_tran"/>
    <property type="match status" value="1"/>
</dbReference>
<feature type="transmembrane region" description="Helical" evidence="8">
    <location>
        <begin position="467"/>
        <end position="490"/>
    </location>
</feature>
<dbReference type="InterPro" id="IPR036259">
    <property type="entry name" value="MFS_trans_sf"/>
</dbReference>
<feature type="transmembrane region" description="Helical" evidence="8">
    <location>
        <begin position="195"/>
        <end position="218"/>
    </location>
</feature>
<reference evidence="9 10" key="1">
    <citation type="journal article" date="2019" name="Appl. Microbiol. Biotechnol.">
        <title>Genome sequence of Isaria javanica and comparative genome analysis insights into family S53 peptidase evolution in fungal entomopathogens.</title>
        <authorList>
            <person name="Lin R."/>
            <person name="Zhang X."/>
            <person name="Xin B."/>
            <person name="Zou M."/>
            <person name="Gao Y."/>
            <person name="Qin F."/>
            <person name="Hu Q."/>
            <person name="Xie B."/>
            <person name="Cheng X."/>
        </authorList>
    </citation>
    <scope>NUCLEOTIDE SEQUENCE [LARGE SCALE GENOMIC DNA]</scope>
    <source>
        <strain evidence="9 10">IJ1G</strain>
    </source>
</reference>
<dbReference type="STRING" id="43265.A0A545WA63"/>
<dbReference type="PANTHER" id="PTHR10332">
    <property type="entry name" value="EQUILIBRATIVE NUCLEOSIDE TRANSPORTER"/>
    <property type="match status" value="1"/>
</dbReference>
<evidence type="ECO:0000256" key="1">
    <source>
        <dbReference type="ARBA" id="ARBA00004141"/>
    </source>
</evidence>
<dbReference type="EMBL" id="SPUK01000002">
    <property type="protein sequence ID" value="TQV99562.1"/>
    <property type="molecule type" value="Genomic_DNA"/>
</dbReference>
<comment type="similarity">
    <text evidence="2">Belongs to the SLC29A/ENT transporter (TC 2.A.57) family.</text>
</comment>
<evidence type="ECO:0000313" key="10">
    <source>
        <dbReference type="Proteomes" id="UP000315783"/>
    </source>
</evidence>
<evidence type="ECO:0000256" key="5">
    <source>
        <dbReference type="ARBA" id="ARBA00022989"/>
    </source>
</evidence>
<dbReference type="GO" id="GO:0005886">
    <property type="term" value="C:plasma membrane"/>
    <property type="evidence" value="ECO:0007669"/>
    <property type="project" value="TreeGrafter"/>
</dbReference>
<dbReference type="PANTHER" id="PTHR10332:SF88">
    <property type="entry name" value="EQUILIBRATIVE NUCLEOSIDE TRANSPORTER 1, ISOFORM A"/>
    <property type="match status" value="1"/>
</dbReference>
<feature type="transmembrane region" description="Helical" evidence="8">
    <location>
        <begin position="157"/>
        <end position="183"/>
    </location>
</feature>
<dbReference type="InterPro" id="IPR002259">
    <property type="entry name" value="Eqnu_transpt"/>
</dbReference>
<keyword evidence="10" id="KW-1185">Reference proteome</keyword>
<sequence>MKHTGRVMPRRGSSHSAEYEPLNGPDTPAEMRAGAPVMDDEYDSAGDDAAAPPFSWVDYSVFGFLGMAMLWAWNMFLAAAPYFASRFEGSPWIETNFQPTIMSVSTATSLAAVLVLTKMQRAASYPFRISCGLLINIATFALLTGSTTAGLGVSPRAYFAFVLAMVAATSVATGLLQNGALAFAASAGRPEYMQALVTGQSVAGILPALSEVLSVLLFPSRRTDRRRRAYQDGGGGTELPAAGAEGKTSAFVYFLAAVVISVVALAAMIPLVRHHKRNAEYRALQQSEDDAGRRHRSEEPAAHTVVPMRVLFSKLRWLASGIALLFTTTMFFPVFTAKIRSVQEPAEPWMGGLFARDAFIPLAFFFWNLGDFGGRLSTIVSARGGGLGANSAHGGRPKLLFKLAALRVVQLPLYLLCNVGGRGAAVPSDFFYLGVVQVPFGFTNGWLCSRLMTSAGSWVDEGERGAAGGFMGLCLIIGLAAGSLLSFSIAGI</sequence>
<dbReference type="GO" id="GO:0034257">
    <property type="term" value="F:nicotinamide riboside transmembrane transporter activity"/>
    <property type="evidence" value="ECO:0007669"/>
    <property type="project" value="TreeGrafter"/>
</dbReference>
<feature type="transmembrane region" description="Helical" evidence="8">
    <location>
        <begin position="96"/>
        <end position="117"/>
    </location>
</feature>
<evidence type="ECO:0000256" key="8">
    <source>
        <dbReference type="SAM" id="Phobius"/>
    </source>
</evidence>
<proteinExistence type="inferred from homology"/>
<comment type="caution">
    <text evidence="9">The sequence shown here is derived from an EMBL/GenBank/DDBJ whole genome shotgun (WGS) entry which is preliminary data.</text>
</comment>
<accession>A0A545WA63</accession>
<organism evidence="9 10">
    <name type="scientific">Cordyceps javanica</name>
    <dbReference type="NCBI Taxonomy" id="43265"/>
    <lineage>
        <taxon>Eukaryota</taxon>
        <taxon>Fungi</taxon>
        <taxon>Dikarya</taxon>
        <taxon>Ascomycota</taxon>
        <taxon>Pezizomycotina</taxon>
        <taxon>Sordariomycetes</taxon>
        <taxon>Hypocreomycetidae</taxon>
        <taxon>Hypocreales</taxon>
        <taxon>Cordycipitaceae</taxon>
        <taxon>Cordyceps</taxon>
    </lineage>
</organism>
<keyword evidence="5 8" id="KW-1133">Transmembrane helix</keyword>
<dbReference type="Proteomes" id="UP000315783">
    <property type="component" value="Unassembled WGS sequence"/>
</dbReference>
<evidence type="ECO:0000256" key="6">
    <source>
        <dbReference type="ARBA" id="ARBA00023136"/>
    </source>
</evidence>
<feature type="transmembrane region" description="Helical" evidence="8">
    <location>
        <begin position="430"/>
        <end position="447"/>
    </location>
</feature>
<dbReference type="PIRSF" id="PIRSF016379">
    <property type="entry name" value="ENT"/>
    <property type="match status" value="1"/>
</dbReference>
<evidence type="ECO:0000256" key="7">
    <source>
        <dbReference type="SAM" id="MobiDB-lite"/>
    </source>
</evidence>
<feature type="region of interest" description="Disordered" evidence="7">
    <location>
        <begin position="1"/>
        <end position="33"/>
    </location>
</feature>